<comment type="similarity">
    <text evidence="1">Belongs to the Mu gp47/PBSX XkdT family.</text>
</comment>
<dbReference type="PANTHER" id="PTHR37829:SF3">
    <property type="entry name" value="PROTEIN JAYE-RELATED"/>
    <property type="match status" value="1"/>
</dbReference>
<dbReference type="Proteomes" id="UP001156102">
    <property type="component" value="Unassembled WGS sequence"/>
</dbReference>
<dbReference type="Pfam" id="PF26079">
    <property type="entry name" value="Baseplate_J_C"/>
    <property type="match status" value="1"/>
</dbReference>
<dbReference type="EMBL" id="JANCLT010000009">
    <property type="protein sequence ID" value="MCP8970050.1"/>
    <property type="molecule type" value="Genomic_DNA"/>
</dbReference>
<accession>A0AA41XBT6</accession>
<dbReference type="PANTHER" id="PTHR37829">
    <property type="entry name" value="PHAGE-LIKE ELEMENT PBSX PROTEIN XKDT"/>
    <property type="match status" value="1"/>
</dbReference>
<dbReference type="Pfam" id="PF26078">
    <property type="entry name" value="Baseplate_J_M"/>
    <property type="match status" value="1"/>
</dbReference>
<evidence type="ECO:0000313" key="5">
    <source>
        <dbReference type="EMBL" id="MCP8970050.1"/>
    </source>
</evidence>
<proteinExistence type="inferred from homology"/>
<name>A0AA41XBT6_9BACI</name>
<evidence type="ECO:0000259" key="3">
    <source>
        <dbReference type="Pfam" id="PF26078"/>
    </source>
</evidence>
<dbReference type="InterPro" id="IPR058531">
    <property type="entry name" value="Baseplate_J_M"/>
</dbReference>
<keyword evidence="6" id="KW-1185">Reference proteome</keyword>
<organism evidence="5 6">
    <name type="scientific">Ectobacillus ponti</name>
    <dbReference type="NCBI Taxonomy" id="2961894"/>
    <lineage>
        <taxon>Bacteria</taxon>
        <taxon>Bacillati</taxon>
        <taxon>Bacillota</taxon>
        <taxon>Bacilli</taxon>
        <taxon>Bacillales</taxon>
        <taxon>Bacillaceae</taxon>
        <taxon>Ectobacillus</taxon>
    </lineage>
</organism>
<sequence>MFEQQTKESILKRMLDASPEELDKRQGSVTFDLLSPAAIELAHAYIQLEQVLTFGFAGPAQPGEFLDKRCREIGLSRRPGVKASGKVTFTGKKDTTIPAGVEVSTEGENPVYFVTKEQGIITADTVTVAAEAKAEGRSGNVAAGMIKLTTGNITGIISVTNQTVFINGADIESDESLLQRYYDRLQRPSTSGNVWHYRQWALEVAGIGDVKVTPVWNGNGTVKVTLLSDDKRAPIPSLVDAVRTNIEKYRPVGAQVTVVPAVEFPVHVSAKLKVNKAGTAAEVTAAFTKGLTQYLAELAFKEPIVRHTRIGAILLNVPYMIDFSELKINGGTANLEVPEGQAAVAGTVSFLES</sequence>
<feature type="domain" description="Baseplate J-like central" evidence="3">
    <location>
        <begin position="189"/>
        <end position="260"/>
    </location>
</feature>
<feature type="domain" description="Baseplate J-like C-terminal" evidence="4">
    <location>
        <begin position="266"/>
        <end position="350"/>
    </location>
</feature>
<gene>
    <name evidence="5" type="ORF">NK662_16120</name>
</gene>
<feature type="domain" description="Baseplate protein J-like barrel" evidence="2">
    <location>
        <begin position="87"/>
        <end position="168"/>
    </location>
</feature>
<evidence type="ECO:0000256" key="1">
    <source>
        <dbReference type="ARBA" id="ARBA00038087"/>
    </source>
</evidence>
<dbReference type="AlphaFoldDB" id="A0AA41XBT6"/>
<evidence type="ECO:0000259" key="2">
    <source>
        <dbReference type="Pfam" id="PF04865"/>
    </source>
</evidence>
<evidence type="ECO:0000313" key="6">
    <source>
        <dbReference type="Proteomes" id="UP001156102"/>
    </source>
</evidence>
<evidence type="ECO:0000259" key="4">
    <source>
        <dbReference type="Pfam" id="PF26079"/>
    </source>
</evidence>
<dbReference type="InterPro" id="IPR052399">
    <property type="entry name" value="Phage_Baseplate_Assmbl_Protein"/>
</dbReference>
<dbReference type="Pfam" id="PF04865">
    <property type="entry name" value="Baseplate_J"/>
    <property type="match status" value="1"/>
</dbReference>
<protein>
    <submittedName>
        <fullName evidence="5">Baseplate J/gp47 family protein</fullName>
    </submittedName>
</protein>
<dbReference type="InterPro" id="IPR058530">
    <property type="entry name" value="Baseplate_J-like_C"/>
</dbReference>
<comment type="caution">
    <text evidence="5">The sequence shown here is derived from an EMBL/GenBank/DDBJ whole genome shotgun (WGS) entry which is preliminary data.</text>
</comment>
<dbReference type="RefSeq" id="WP_254759970.1">
    <property type="nucleotide sequence ID" value="NZ_JANCLT010000009.1"/>
</dbReference>
<reference evidence="5" key="1">
    <citation type="submission" date="2022-07" db="EMBL/GenBank/DDBJ databases">
        <authorList>
            <person name="Li W.-J."/>
            <person name="Deng Q.-Q."/>
        </authorList>
    </citation>
    <scope>NUCLEOTIDE SEQUENCE</scope>
    <source>
        <strain evidence="5">SYSU M60031</strain>
    </source>
</reference>
<dbReference type="InterPro" id="IPR006949">
    <property type="entry name" value="Barrel_Baseplate_J-like"/>
</dbReference>